<dbReference type="SUPFAM" id="SSF52266">
    <property type="entry name" value="SGNH hydrolase"/>
    <property type="match status" value="1"/>
</dbReference>
<evidence type="ECO:0000313" key="3">
    <source>
        <dbReference type="Proteomes" id="UP000286806"/>
    </source>
</evidence>
<accession>A0A401J9U3</accession>
<dbReference type="RefSeq" id="WP_124703223.1">
    <property type="nucleotide sequence ID" value="NZ_BGOW01000001.1"/>
</dbReference>
<proteinExistence type="predicted"/>
<dbReference type="OrthoDB" id="7161229at2"/>
<organism evidence="2 3">
    <name type="scientific">Sulfuriferula multivorans</name>
    <dbReference type="NCBI Taxonomy" id="1559896"/>
    <lineage>
        <taxon>Bacteria</taxon>
        <taxon>Pseudomonadati</taxon>
        <taxon>Pseudomonadota</taxon>
        <taxon>Betaproteobacteria</taxon>
        <taxon>Nitrosomonadales</taxon>
        <taxon>Sulfuricellaceae</taxon>
        <taxon>Sulfuriferula</taxon>
    </lineage>
</organism>
<dbReference type="GO" id="GO:0016788">
    <property type="term" value="F:hydrolase activity, acting on ester bonds"/>
    <property type="evidence" value="ECO:0007669"/>
    <property type="project" value="UniProtKB-ARBA"/>
</dbReference>
<sequence length="200" mass="22179">MHWNHFVALGDSITASVGNSVPGIESLRWADRIALALRRINPGLRYDNLARHGHTTQDVHTRQYPEAAALRPDLVSILSGGNDVLSPHWSPPQYRDALEALFRAFRKQGSTVISFTLLNPASILPARLAARTCARLQEAHAIIRDLSGRYQCICVDCWHLASTHDPRIWSADRKHPNALAHQLVAAEVERCLHLATGIPA</sequence>
<feature type="domain" description="SGNH hydrolase-type esterase" evidence="1">
    <location>
        <begin position="8"/>
        <end position="183"/>
    </location>
</feature>
<dbReference type="Pfam" id="PF13472">
    <property type="entry name" value="Lipase_GDSL_2"/>
    <property type="match status" value="1"/>
</dbReference>
<gene>
    <name evidence="2" type="ORF">SFMTTN_0186</name>
</gene>
<keyword evidence="3" id="KW-1185">Reference proteome</keyword>
<dbReference type="EMBL" id="BGOW01000001">
    <property type="protein sequence ID" value="GBL44391.1"/>
    <property type="molecule type" value="Genomic_DNA"/>
</dbReference>
<dbReference type="Proteomes" id="UP000286806">
    <property type="component" value="Unassembled WGS sequence"/>
</dbReference>
<dbReference type="InterPro" id="IPR036514">
    <property type="entry name" value="SGNH_hydro_sf"/>
</dbReference>
<dbReference type="PANTHER" id="PTHR43784:SF2">
    <property type="entry name" value="GDSL-LIKE LIPASE_ACYLHYDROLASE, PUTATIVE (AFU_ORTHOLOGUE AFUA_2G00820)-RELATED"/>
    <property type="match status" value="1"/>
</dbReference>
<dbReference type="CDD" id="cd01832">
    <property type="entry name" value="SGNH_hydrolase_like_1"/>
    <property type="match status" value="1"/>
</dbReference>
<reference evidence="2 3" key="1">
    <citation type="journal article" date="2019" name="Front. Microbiol.">
        <title>Genomes of Neutrophilic Sulfur-Oxidizing Chemolithoautotrophs Representing 9 Proteobacterial Species From 8 Genera.</title>
        <authorList>
            <person name="Watanabe T."/>
            <person name="Kojima H."/>
            <person name="Umezawa K."/>
            <person name="Hori C."/>
            <person name="Takasuka T.E."/>
            <person name="Kato Y."/>
            <person name="Fukui M."/>
        </authorList>
    </citation>
    <scope>NUCLEOTIDE SEQUENCE [LARGE SCALE GENOMIC DNA]</scope>
    <source>
        <strain evidence="2 3">TTN</strain>
    </source>
</reference>
<name>A0A401J9U3_9PROT</name>
<dbReference type="AlphaFoldDB" id="A0A401J9U3"/>
<dbReference type="InterPro" id="IPR053140">
    <property type="entry name" value="GDSL_Rv0518-like"/>
</dbReference>
<dbReference type="PANTHER" id="PTHR43784">
    <property type="entry name" value="GDSL-LIKE LIPASE/ACYLHYDROLASE, PUTATIVE (AFU_ORTHOLOGUE AFUA_2G00820)-RELATED"/>
    <property type="match status" value="1"/>
</dbReference>
<dbReference type="InterPro" id="IPR013830">
    <property type="entry name" value="SGNH_hydro"/>
</dbReference>
<protein>
    <submittedName>
        <fullName evidence="2">Probable secreted protein</fullName>
    </submittedName>
</protein>
<evidence type="ECO:0000313" key="2">
    <source>
        <dbReference type="EMBL" id="GBL44391.1"/>
    </source>
</evidence>
<evidence type="ECO:0000259" key="1">
    <source>
        <dbReference type="Pfam" id="PF13472"/>
    </source>
</evidence>
<dbReference type="Gene3D" id="3.40.50.1110">
    <property type="entry name" value="SGNH hydrolase"/>
    <property type="match status" value="1"/>
</dbReference>
<comment type="caution">
    <text evidence="2">The sequence shown here is derived from an EMBL/GenBank/DDBJ whole genome shotgun (WGS) entry which is preliminary data.</text>
</comment>